<sequence length="248" mass="27672">MATSSAHPMDIGVMGLHLPHTGIVMACGKTSATDFATNVVTCSVRSTVSICYLRYEMLGRRGGLTGRRDLCSSRYALRHVYKKTRILRIHLPTRNLPTILCILQMSQNLTCSIGFQNSLLLPAHPPVASRHSPVDEKLQLSAVYPKGSHWEWSVIRAFDMAESCYIYVSSEFGMRCFSIMIARGQRGPHEYARRTGPDKHKMDDESHGVTHSMILLGAWMIWLDGRIQRLAAQDAARDVTPVPKTSTS</sequence>
<proteinExistence type="predicted"/>
<evidence type="ECO:0000313" key="2">
    <source>
        <dbReference type="Proteomes" id="UP000014480"/>
    </source>
</evidence>
<dbReference type="AlphaFoldDB" id="A0A484FAE5"/>
<dbReference type="EMBL" id="AMCV02000045">
    <property type="protein sequence ID" value="TDZ15033.1"/>
    <property type="molecule type" value="Genomic_DNA"/>
</dbReference>
<evidence type="ECO:0000313" key="1">
    <source>
        <dbReference type="EMBL" id="TDZ15033.1"/>
    </source>
</evidence>
<accession>A0A484FAE5</accession>
<comment type="caution">
    <text evidence="1">The sequence shown here is derived from an EMBL/GenBank/DDBJ whole genome shotgun (WGS) entry which is preliminary data.</text>
</comment>
<reference evidence="2" key="2">
    <citation type="journal article" date="2019" name="Mol. Plant Microbe Interact.">
        <title>Genome sequence resources for four phytopathogenic fungi from the Colletotrichum orbiculare species complex.</title>
        <authorList>
            <person name="Gan P."/>
            <person name="Tsushima A."/>
            <person name="Narusaka M."/>
            <person name="Narusaka Y."/>
            <person name="Takano Y."/>
            <person name="Kubo Y."/>
            <person name="Shirasu K."/>
        </authorList>
    </citation>
    <scope>GENOME REANNOTATION</scope>
    <source>
        <strain evidence="2">104-T / ATCC 96160 / CBS 514.97 / LARS 414 / MAFF 240422</strain>
    </source>
</reference>
<name>A0A484FAE5_COLOR</name>
<protein>
    <submittedName>
        <fullName evidence="1">Uncharacterized protein</fullName>
    </submittedName>
</protein>
<dbReference type="Proteomes" id="UP000014480">
    <property type="component" value="Unassembled WGS sequence"/>
</dbReference>
<reference evidence="2" key="1">
    <citation type="journal article" date="2013" name="New Phytol.">
        <title>Comparative genomic and transcriptomic analyses reveal the hemibiotrophic stage shift of Colletotrichum fungi.</title>
        <authorList>
            <person name="Gan P."/>
            <person name="Ikeda K."/>
            <person name="Irieda H."/>
            <person name="Narusaka M."/>
            <person name="O'Connell R.J."/>
            <person name="Narusaka Y."/>
            <person name="Takano Y."/>
            <person name="Kubo Y."/>
            <person name="Shirasu K."/>
        </authorList>
    </citation>
    <scope>NUCLEOTIDE SEQUENCE [LARGE SCALE GENOMIC DNA]</scope>
    <source>
        <strain evidence="2">104-T / ATCC 96160 / CBS 514.97 / LARS 414 / MAFF 240422</strain>
    </source>
</reference>
<gene>
    <name evidence="1" type="ORF">Cob_v012092</name>
</gene>
<organism evidence="1 2">
    <name type="scientific">Colletotrichum orbiculare (strain 104-T / ATCC 96160 / CBS 514.97 / LARS 414 / MAFF 240422)</name>
    <name type="common">Cucumber anthracnose fungus</name>
    <name type="synonym">Colletotrichum lagenarium</name>
    <dbReference type="NCBI Taxonomy" id="1213857"/>
    <lineage>
        <taxon>Eukaryota</taxon>
        <taxon>Fungi</taxon>
        <taxon>Dikarya</taxon>
        <taxon>Ascomycota</taxon>
        <taxon>Pezizomycotina</taxon>
        <taxon>Sordariomycetes</taxon>
        <taxon>Hypocreomycetidae</taxon>
        <taxon>Glomerellales</taxon>
        <taxon>Glomerellaceae</taxon>
        <taxon>Colletotrichum</taxon>
        <taxon>Colletotrichum orbiculare species complex</taxon>
    </lineage>
</organism>
<keyword evidence="2" id="KW-1185">Reference proteome</keyword>